<gene>
    <name evidence="5" type="ORF">EDD29_2656</name>
</gene>
<evidence type="ECO:0000256" key="2">
    <source>
        <dbReference type="PROSITE-ProRule" id="PRU00335"/>
    </source>
</evidence>
<dbReference type="OrthoDB" id="7186647at2"/>
<feature type="region of interest" description="Disordered" evidence="3">
    <location>
        <begin position="1"/>
        <end position="21"/>
    </location>
</feature>
<dbReference type="Proteomes" id="UP000272400">
    <property type="component" value="Unassembled WGS sequence"/>
</dbReference>
<evidence type="ECO:0000256" key="1">
    <source>
        <dbReference type="ARBA" id="ARBA00023125"/>
    </source>
</evidence>
<keyword evidence="1 2" id="KW-0238">DNA-binding</keyword>
<dbReference type="Gene3D" id="1.10.357.10">
    <property type="entry name" value="Tetracycline Repressor, domain 2"/>
    <property type="match status" value="1"/>
</dbReference>
<dbReference type="InterPro" id="IPR009057">
    <property type="entry name" value="Homeodomain-like_sf"/>
</dbReference>
<comment type="caution">
    <text evidence="5">The sequence shown here is derived from an EMBL/GenBank/DDBJ whole genome shotgun (WGS) entry which is preliminary data.</text>
</comment>
<dbReference type="Pfam" id="PF00440">
    <property type="entry name" value="TetR_N"/>
    <property type="match status" value="1"/>
</dbReference>
<organism evidence="5 6">
    <name type="scientific">Actinocorallia herbida</name>
    <dbReference type="NCBI Taxonomy" id="58109"/>
    <lineage>
        <taxon>Bacteria</taxon>
        <taxon>Bacillati</taxon>
        <taxon>Actinomycetota</taxon>
        <taxon>Actinomycetes</taxon>
        <taxon>Streptosporangiales</taxon>
        <taxon>Thermomonosporaceae</taxon>
        <taxon>Actinocorallia</taxon>
    </lineage>
</organism>
<dbReference type="RefSeq" id="WP_123664661.1">
    <property type="nucleotide sequence ID" value="NZ_RJKE01000001.1"/>
</dbReference>
<dbReference type="GO" id="GO:0003677">
    <property type="term" value="F:DNA binding"/>
    <property type="evidence" value="ECO:0007669"/>
    <property type="project" value="UniProtKB-UniRule"/>
</dbReference>
<evidence type="ECO:0000256" key="3">
    <source>
        <dbReference type="SAM" id="MobiDB-lite"/>
    </source>
</evidence>
<dbReference type="InterPro" id="IPR001647">
    <property type="entry name" value="HTH_TetR"/>
</dbReference>
<feature type="compositionally biased region" description="Basic and acidic residues" evidence="3">
    <location>
        <begin position="1"/>
        <end position="15"/>
    </location>
</feature>
<dbReference type="PROSITE" id="PS50977">
    <property type="entry name" value="HTH_TETR_2"/>
    <property type="match status" value="1"/>
</dbReference>
<dbReference type="EMBL" id="RJKE01000001">
    <property type="protein sequence ID" value="ROO85118.1"/>
    <property type="molecule type" value="Genomic_DNA"/>
</dbReference>
<evidence type="ECO:0000313" key="5">
    <source>
        <dbReference type="EMBL" id="ROO85118.1"/>
    </source>
</evidence>
<evidence type="ECO:0000259" key="4">
    <source>
        <dbReference type="PROSITE" id="PS50977"/>
    </source>
</evidence>
<protein>
    <submittedName>
        <fullName evidence="5">TetR family transcriptional regulator</fullName>
    </submittedName>
</protein>
<dbReference type="AlphaFoldDB" id="A0A3N1CWM3"/>
<feature type="domain" description="HTH tetR-type" evidence="4">
    <location>
        <begin position="24"/>
        <end position="84"/>
    </location>
</feature>
<dbReference type="SUPFAM" id="SSF46689">
    <property type="entry name" value="Homeodomain-like"/>
    <property type="match status" value="1"/>
</dbReference>
<accession>A0A3N1CWM3</accession>
<sequence>METGRKEPQAARRESLATTGDARAVETRRRLALAFRAAAADGVPDVSVVQICKRAGIARSTFYTHFATVEDLAASTIAELFAVASSADVERRTVQALPRTEITEIGLRTIVDALWDARDLVRYTTALGSQAAIQDRLVAEVADLARPTVLAELPALAEADLRLTTEFMAAGIVRVTMHWIADPTVSRDHLVAWMARLLPSWLAADPTS</sequence>
<keyword evidence="6" id="KW-1185">Reference proteome</keyword>
<evidence type="ECO:0000313" key="6">
    <source>
        <dbReference type="Proteomes" id="UP000272400"/>
    </source>
</evidence>
<name>A0A3N1CWM3_9ACTN</name>
<proteinExistence type="predicted"/>
<feature type="DNA-binding region" description="H-T-H motif" evidence="2">
    <location>
        <begin position="47"/>
        <end position="66"/>
    </location>
</feature>
<reference evidence="5 6" key="1">
    <citation type="submission" date="2018-11" db="EMBL/GenBank/DDBJ databases">
        <title>Sequencing the genomes of 1000 actinobacteria strains.</title>
        <authorList>
            <person name="Klenk H.-P."/>
        </authorList>
    </citation>
    <scope>NUCLEOTIDE SEQUENCE [LARGE SCALE GENOMIC DNA]</scope>
    <source>
        <strain evidence="5 6">DSM 44254</strain>
    </source>
</reference>